<protein>
    <submittedName>
        <fullName evidence="2">Uncharacterized protein</fullName>
    </submittedName>
</protein>
<evidence type="ECO:0000313" key="2">
    <source>
        <dbReference type="EMBL" id="GLB42040.1"/>
    </source>
</evidence>
<evidence type="ECO:0000313" key="3">
    <source>
        <dbReference type="Proteomes" id="UP001063166"/>
    </source>
</evidence>
<evidence type="ECO:0000256" key="1">
    <source>
        <dbReference type="SAM" id="MobiDB-lite"/>
    </source>
</evidence>
<feature type="compositionally biased region" description="Pro residues" evidence="1">
    <location>
        <begin position="179"/>
        <end position="188"/>
    </location>
</feature>
<proteinExistence type="predicted"/>
<dbReference type="AlphaFoldDB" id="A0A9P3US51"/>
<sequence>MLSKDTKLMAASNVWNFENWQAITARHFQEWRLVRPMARLNTNSRHHPSASSAVPYFPPSPGVTRVRRVERGFGEEANKSCPTLQSQNLPESSGLTSTSKLKNYHRWGALPSSFSFPFLPPSLLAIPSGPFHAYINQKQQDKPELTRKNSTEPQRHLRSARTGSDASCAAHDRKVAASYPPPRRPPTPSGRHTPTLS</sequence>
<dbReference type="EMBL" id="BRPK01000011">
    <property type="protein sequence ID" value="GLB42040.1"/>
    <property type="molecule type" value="Genomic_DNA"/>
</dbReference>
<feature type="compositionally biased region" description="Polar residues" evidence="1">
    <location>
        <begin position="80"/>
        <end position="96"/>
    </location>
</feature>
<name>A0A9P3US51_LYOSH</name>
<keyword evidence="3" id="KW-1185">Reference proteome</keyword>
<feature type="region of interest" description="Disordered" evidence="1">
    <location>
        <begin position="74"/>
        <end position="96"/>
    </location>
</feature>
<dbReference type="Proteomes" id="UP001063166">
    <property type="component" value="Unassembled WGS sequence"/>
</dbReference>
<accession>A0A9P3US51</accession>
<feature type="region of interest" description="Disordered" evidence="1">
    <location>
        <begin position="139"/>
        <end position="197"/>
    </location>
</feature>
<reference evidence="2" key="1">
    <citation type="submission" date="2022-07" db="EMBL/GenBank/DDBJ databases">
        <title>The genome of Lyophyllum shimeji provides insight into the initial evolution of ectomycorrhizal fungal genome.</title>
        <authorList>
            <person name="Kobayashi Y."/>
            <person name="Shibata T."/>
            <person name="Hirakawa H."/>
            <person name="Shigenobu S."/>
            <person name="Nishiyama T."/>
            <person name="Yamada A."/>
            <person name="Hasebe M."/>
            <person name="Kawaguchi M."/>
        </authorList>
    </citation>
    <scope>NUCLEOTIDE SEQUENCE</scope>
    <source>
        <strain evidence="2">AT787</strain>
    </source>
</reference>
<gene>
    <name evidence="2" type="ORF">LshimejAT787_1100550</name>
</gene>
<comment type="caution">
    <text evidence="2">The sequence shown here is derived from an EMBL/GenBank/DDBJ whole genome shotgun (WGS) entry which is preliminary data.</text>
</comment>
<feature type="compositionally biased region" description="Basic and acidic residues" evidence="1">
    <location>
        <begin position="139"/>
        <end position="155"/>
    </location>
</feature>
<organism evidence="2 3">
    <name type="scientific">Lyophyllum shimeji</name>
    <name type="common">Hon-shimeji</name>
    <name type="synonym">Tricholoma shimeji</name>
    <dbReference type="NCBI Taxonomy" id="47721"/>
    <lineage>
        <taxon>Eukaryota</taxon>
        <taxon>Fungi</taxon>
        <taxon>Dikarya</taxon>
        <taxon>Basidiomycota</taxon>
        <taxon>Agaricomycotina</taxon>
        <taxon>Agaricomycetes</taxon>
        <taxon>Agaricomycetidae</taxon>
        <taxon>Agaricales</taxon>
        <taxon>Tricholomatineae</taxon>
        <taxon>Lyophyllaceae</taxon>
        <taxon>Lyophyllum</taxon>
    </lineage>
</organism>